<evidence type="ECO:0000313" key="2">
    <source>
        <dbReference type="EMBL" id="GAI46933.1"/>
    </source>
</evidence>
<reference evidence="2" key="1">
    <citation type="journal article" date="2014" name="Front. Microbiol.">
        <title>High frequency of phylogenetically diverse reductive dehalogenase-homologous genes in deep subseafloor sedimentary metagenomes.</title>
        <authorList>
            <person name="Kawai M."/>
            <person name="Futagami T."/>
            <person name="Toyoda A."/>
            <person name="Takaki Y."/>
            <person name="Nishi S."/>
            <person name="Hori S."/>
            <person name="Arai W."/>
            <person name="Tsubouchi T."/>
            <person name="Morono Y."/>
            <person name="Uchiyama I."/>
            <person name="Ito T."/>
            <person name="Fujiyama A."/>
            <person name="Inagaki F."/>
            <person name="Takami H."/>
        </authorList>
    </citation>
    <scope>NUCLEOTIDE SEQUENCE</scope>
    <source>
        <strain evidence="2">Expedition CK06-06</strain>
    </source>
</reference>
<feature type="region of interest" description="Disordered" evidence="1">
    <location>
        <begin position="1"/>
        <end position="22"/>
    </location>
</feature>
<name>X1NTI6_9ZZZZ</name>
<proteinExistence type="predicted"/>
<evidence type="ECO:0000256" key="1">
    <source>
        <dbReference type="SAM" id="MobiDB-lite"/>
    </source>
</evidence>
<comment type="caution">
    <text evidence="2">The sequence shown here is derived from an EMBL/GenBank/DDBJ whole genome shotgun (WGS) entry which is preliminary data.</text>
</comment>
<protein>
    <submittedName>
        <fullName evidence="2">Uncharacterized protein</fullName>
    </submittedName>
</protein>
<dbReference type="AlphaFoldDB" id="X1NTI6"/>
<dbReference type="EMBL" id="BARV01039576">
    <property type="protein sequence ID" value="GAI46933.1"/>
    <property type="molecule type" value="Genomic_DNA"/>
</dbReference>
<sequence>MPKVRNHGTGTGYNSRGITGKKTTFGKNEKIYACWVIDEAERDARSRINFYQKVAGEIHSRVLHQAALPE</sequence>
<gene>
    <name evidence="2" type="ORF">S06H3_60619</name>
</gene>
<organism evidence="2">
    <name type="scientific">marine sediment metagenome</name>
    <dbReference type="NCBI Taxonomy" id="412755"/>
    <lineage>
        <taxon>unclassified sequences</taxon>
        <taxon>metagenomes</taxon>
        <taxon>ecological metagenomes</taxon>
    </lineage>
</organism>
<accession>X1NTI6</accession>
<feature type="compositionally biased region" description="Polar residues" evidence="1">
    <location>
        <begin position="12"/>
        <end position="22"/>
    </location>
</feature>